<feature type="transmembrane region" description="Helical" evidence="6">
    <location>
        <begin position="502"/>
        <end position="523"/>
    </location>
</feature>
<feature type="transmembrane region" description="Helical" evidence="6">
    <location>
        <begin position="205"/>
        <end position="223"/>
    </location>
</feature>
<dbReference type="PANTHER" id="PTHR42718">
    <property type="entry name" value="MAJOR FACILITATOR SUPERFAMILY MULTIDRUG TRANSPORTER MFSC"/>
    <property type="match status" value="1"/>
</dbReference>
<evidence type="ECO:0000256" key="5">
    <source>
        <dbReference type="ARBA" id="ARBA00023136"/>
    </source>
</evidence>
<accession>A0ABR3BIC9</accession>
<reference evidence="9" key="1">
    <citation type="submission" date="2015-01" db="EMBL/GenBank/DDBJ databases">
        <title>The Genome Sequence of Cryptococcus gattii MMRL2647.</title>
        <authorList>
            <consortium name="The Broad Institute Genomics Platform"/>
            <person name="Cuomo C."/>
            <person name="Litvintseva A."/>
            <person name="Chen Y."/>
            <person name="Heitman J."/>
            <person name="Sun S."/>
            <person name="Springer D."/>
            <person name="Dromer F."/>
            <person name="Young S."/>
            <person name="Zeng Q."/>
            <person name="Gargeya S."/>
            <person name="Abouelleil A."/>
            <person name="Alvarado L."/>
            <person name="Chapman S.B."/>
            <person name="Gainer-Dewar J."/>
            <person name="Goldberg J."/>
            <person name="Griggs A."/>
            <person name="Gujja S."/>
            <person name="Hansen M."/>
            <person name="Howarth C."/>
            <person name="Imamovic A."/>
            <person name="Larimer J."/>
            <person name="Murphy C."/>
            <person name="Naylor J."/>
            <person name="Pearson M."/>
            <person name="Priest M."/>
            <person name="Roberts A."/>
            <person name="Saif S."/>
            <person name="Shea T."/>
            <person name="Sykes S."/>
            <person name="Wortman J."/>
            <person name="Nusbaum C."/>
            <person name="Birren B."/>
        </authorList>
    </citation>
    <scope>NUCLEOTIDE SEQUENCE [LARGE SCALE GENOMIC DNA]</scope>
    <source>
        <strain evidence="9">IND107</strain>
    </source>
</reference>
<dbReference type="RefSeq" id="XP_066610954.1">
    <property type="nucleotide sequence ID" value="XM_066761129.1"/>
</dbReference>
<organism evidence="8 9">
    <name type="scientific">Cryptococcus tetragattii IND107</name>
    <dbReference type="NCBI Taxonomy" id="1296105"/>
    <lineage>
        <taxon>Eukaryota</taxon>
        <taxon>Fungi</taxon>
        <taxon>Dikarya</taxon>
        <taxon>Basidiomycota</taxon>
        <taxon>Agaricomycotina</taxon>
        <taxon>Tremellomycetes</taxon>
        <taxon>Tremellales</taxon>
        <taxon>Cryptococcaceae</taxon>
        <taxon>Cryptococcus</taxon>
        <taxon>Cryptococcus gattii species complex</taxon>
    </lineage>
</organism>
<gene>
    <name evidence="8" type="ORF">I308_106707</name>
</gene>
<dbReference type="InterPro" id="IPR011701">
    <property type="entry name" value="MFS"/>
</dbReference>
<dbReference type="InterPro" id="IPR036259">
    <property type="entry name" value="MFS_trans_sf"/>
</dbReference>
<dbReference type="InterPro" id="IPR020846">
    <property type="entry name" value="MFS_dom"/>
</dbReference>
<feature type="transmembrane region" description="Helical" evidence="6">
    <location>
        <begin position="301"/>
        <end position="321"/>
    </location>
</feature>
<keyword evidence="5 6" id="KW-0472">Membrane</keyword>
<feature type="transmembrane region" description="Helical" evidence="6">
    <location>
        <begin position="370"/>
        <end position="387"/>
    </location>
</feature>
<feature type="transmembrane region" description="Helical" evidence="6">
    <location>
        <begin position="266"/>
        <end position="289"/>
    </location>
</feature>
<dbReference type="EMBL" id="ATAM02000014">
    <property type="protein sequence ID" value="KAL0240455.1"/>
    <property type="molecule type" value="Genomic_DNA"/>
</dbReference>
<reference evidence="8 9" key="2">
    <citation type="submission" date="2024-01" db="EMBL/GenBank/DDBJ databases">
        <title>Comparative genomics of Cryptococcus and Kwoniella reveals pathogenesis evolution and contrasting modes of karyotype evolution via chromosome fusion or intercentromeric recombination.</title>
        <authorList>
            <person name="Coelho M.A."/>
            <person name="David-Palma M."/>
            <person name="Shea T."/>
            <person name="Bowers K."/>
            <person name="Mcginley-Smith S."/>
            <person name="Mohammad A.W."/>
            <person name="Gnirke A."/>
            <person name="Yurkov A.M."/>
            <person name="Nowrousian M."/>
            <person name="Sun S."/>
            <person name="Cuomo C.A."/>
            <person name="Heitman J."/>
        </authorList>
    </citation>
    <scope>NUCLEOTIDE SEQUENCE [LARGE SCALE GENOMIC DNA]</scope>
    <source>
        <strain evidence="8 9">IND107</strain>
    </source>
</reference>
<comment type="caution">
    <text evidence="8">The sequence shown here is derived from an EMBL/GenBank/DDBJ whole genome shotgun (WGS) entry which is preliminary data.</text>
</comment>
<evidence type="ECO:0000259" key="7">
    <source>
        <dbReference type="PROSITE" id="PS50850"/>
    </source>
</evidence>
<evidence type="ECO:0000313" key="8">
    <source>
        <dbReference type="EMBL" id="KAL0240455.1"/>
    </source>
</evidence>
<dbReference type="Gene3D" id="1.20.1250.20">
    <property type="entry name" value="MFS general substrate transporter like domains"/>
    <property type="match status" value="1"/>
</dbReference>
<keyword evidence="9" id="KW-1185">Reference proteome</keyword>
<evidence type="ECO:0000256" key="2">
    <source>
        <dbReference type="ARBA" id="ARBA00022448"/>
    </source>
</evidence>
<keyword evidence="4 6" id="KW-1133">Transmembrane helix</keyword>
<evidence type="ECO:0000256" key="3">
    <source>
        <dbReference type="ARBA" id="ARBA00022692"/>
    </source>
</evidence>
<evidence type="ECO:0000256" key="6">
    <source>
        <dbReference type="SAM" id="Phobius"/>
    </source>
</evidence>
<dbReference type="Proteomes" id="UP000054399">
    <property type="component" value="Unassembled WGS sequence"/>
</dbReference>
<dbReference type="SUPFAM" id="SSF103473">
    <property type="entry name" value="MFS general substrate transporter"/>
    <property type="match status" value="2"/>
</dbReference>
<feature type="transmembrane region" description="Helical" evidence="6">
    <location>
        <begin position="441"/>
        <end position="465"/>
    </location>
</feature>
<keyword evidence="2" id="KW-0813">Transport</keyword>
<keyword evidence="3 6" id="KW-0812">Transmembrane</keyword>
<name>A0ABR3BIC9_9TREE</name>
<feature type="transmembrane region" description="Helical" evidence="6">
    <location>
        <begin position="137"/>
        <end position="160"/>
    </location>
</feature>
<evidence type="ECO:0000256" key="4">
    <source>
        <dbReference type="ARBA" id="ARBA00022989"/>
    </source>
</evidence>
<sequence>MIDKRDRRTLTIIIVKTPEIDIYRGKLRSPAQLRPTRAGLTIIGPCHIRNLPHPASEILASSYCQDVPLQYRCHRNEPKDMAIERFDGTYDNSESILSLDNSLGDSQALSALEKGEMEASTSSPETEKVALSQRRKWSLLMIFSLSMMVDVWSYSAFYIFTDPICKDLNILYEQQTWVITSYSVAFSSFLLFFGRVVDLYSAKDVFCHGFIAVGVLNLIISFLPDKNKFSFFVLRAVVGVAGSALVPAAFRLVVEIFEPSELSKAFAIYGVSGALGASTGVIIAGLLSYIPEASQSTPWRWFHRLMTALVLPTAGFSYWFIPPSGKKKVSKDPRWRRLDPLGALLMLGAVVALTIGLTFGASYGWKTPSFLVPFLLSPVLFILFFFYEAQLPVERAILPSQTWKIPNFTITIVFALGMTSWWAVNYLAFIQVFTLVNNETAIMAAVRLVPEAMAALAATTCLAFFPSVLGNARFSIFLGTLLGIAAYIMFAQSHTMVGKDYWRYIFPPMIFGSAGVMVAYTGVNVLIMTSVPSEIAGVAGSVLQVSLQVGSAVALSVQAGLLTIHPGSIYNSANVHASYYFQLGVTALLLITFIVFYKPSKAPASATSAVSPVVH</sequence>
<feature type="transmembrane region" description="Helical" evidence="6">
    <location>
        <begin position="535"/>
        <end position="557"/>
    </location>
</feature>
<dbReference type="GeneID" id="91993562"/>
<evidence type="ECO:0000313" key="9">
    <source>
        <dbReference type="Proteomes" id="UP000054399"/>
    </source>
</evidence>
<dbReference type="PROSITE" id="PS50850">
    <property type="entry name" value="MFS"/>
    <property type="match status" value="1"/>
</dbReference>
<evidence type="ECO:0000256" key="1">
    <source>
        <dbReference type="ARBA" id="ARBA00004141"/>
    </source>
</evidence>
<feature type="transmembrane region" description="Helical" evidence="6">
    <location>
        <begin position="175"/>
        <end position="193"/>
    </location>
</feature>
<dbReference type="PANTHER" id="PTHR42718:SF9">
    <property type="entry name" value="MAJOR FACILITATOR SUPERFAMILY MULTIDRUG TRANSPORTER MFSC"/>
    <property type="match status" value="1"/>
</dbReference>
<protein>
    <recommendedName>
        <fullName evidence="7">Major facilitator superfamily (MFS) profile domain-containing protein</fullName>
    </recommendedName>
</protein>
<feature type="domain" description="Major facilitator superfamily (MFS) profile" evidence="7">
    <location>
        <begin position="139"/>
        <end position="602"/>
    </location>
</feature>
<dbReference type="Pfam" id="PF07690">
    <property type="entry name" value="MFS_1"/>
    <property type="match status" value="1"/>
</dbReference>
<feature type="transmembrane region" description="Helical" evidence="6">
    <location>
        <begin position="229"/>
        <end position="254"/>
    </location>
</feature>
<feature type="transmembrane region" description="Helical" evidence="6">
    <location>
        <begin position="341"/>
        <end position="364"/>
    </location>
</feature>
<feature type="transmembrane region" description="Helical" evidence="6">
    <location>
        <begin position="577"/>
        <end position="597"/>
    </location>
</feature>
<feature type="transmembrane region" description="Helical" evidence="6">
    <location>
        <begin position="472"/>
        <end position="490"/>
    </location>
</feature>
<feature type="transmembrane region" description="Helical" evidence="6">
    <location>
        <begin position="408"/>
        <end position="429"/>
    </location>
</feature>
<proteinExistence type="predicted"/>
<comment type="subcellular location">
    <subcellularLocation>
        <location evidence="1">Membrane</location>
        <topology evidence="1">Multi-pass membrane protein</topology>
    </subcellularLocation>
</comment>